<dbReference type="EMBL" id="CAJOBB010002403">
    <property type="protein sequence ID" value="CAF3965931.1"/>
    <property type="molecule type" value="Genomic_DNA"/>
</dbReference>
<comment type="caution">
    <text evidence="1">The sequence shown here is derived from an EMBL/GenBank/DDBJ whole genome shotgun (WGS) entry which is preliminary data.</text>
</comment>
<protein>
    <submittedName>
        <fullName evidence="1">Uncharacterized protein</fullName>
    </submittedName>
</protein>
<reference evidence="1" key="1">
    <citation type="submission" date="2021-02" db="EMBL/GenBank/DDBJ databases">
        <authorList>
            <person name="Nowell W R."/>
        </authorList>
    </citation>
    <scope>NUCLEOTIDE SEQUENCE</scope>
</reference>
<name>A0A819LLM4_9BILA</name>
<sequence length="23" mass="2486">MTTVSSELVLDPSDNAWMMVSTA</sequence>
<dbReference type="Proteomes" id="UP000663868">
    <property type="component" value="Unassembled WGS sequence"/>
</dbReference>
<accession>A0A819LLM4</accession>
<evidence type="ECO:0000313" key="2">
    <source>
        <dbReference type="Proteomes" id="UP000663868"/>
    </source>
</evidence>
<feature type="non-terminal residue" evidence="1">
    <location>
        <position position="23"/>
    </location>
</feature>
<proteinExistence type="predicted"/>
<evidence type="ECO:0000313" key="1">
    <source>
        <dbReference type="EMBL" id="CAF3965931.1"/>
    </source>
</evidence>
<organism evidence="1 2">
    <name type="scientific">Adineta steineri</name>
    <dbReference type="NCBI Taxonomy" id="433720"/>
    <lineage>
        <taxon>Eukaryota</taxon>
        <taxon>Metazoa</taxon>
        <taxon>Spiralia</taxon>
        <taxon>Gnathifera</taxon>
        <taxon>Rotifera</taxon>
        <taxon>Eurotatoria</taxon>
        <taxon>Bdelloidea</taxon>
        <taxon>Adinetida</taxon>
        <taxon>Adinetidae</taxon>
        <taxon>Adineta</taxon>
    </lineage>
</organism>
<gene>
    <name evidence="1" type="ORF">KXQ929_LOCUS26481</name>
</gene>
<dbReference type="AlphaFoldDB" id="A0A819LLM4"/>